<dbReference type="GO" id="GO:0005506">
    <property type="term" value="F:iron ion binding"/>
    <property type="evidence" value="ECO:0007669"/>
    <property type="project" value="UniProtKB-UniRule"/>
</dbReference>
<organism evidence="8 9">
    <name type="scientific">Candidatus Magasanikbacteria bacterium CG_4_10_14_0_8_um_filter_32_14</name>
    <dbReference type="NCBI Taxonomy" id="1974640"/>
    <lineage>
        <taxon>Bacteria</taxon>
        <taxon>Candidatus Magasanikiibacteriota</taxon>
    </lineage>
</organism>
<evidence type="ECO:0000256" key="6">
    <source>
        <dbReference type="RuleBase" id="RU368020"/>
    </source>
</evidence>
<dbReference type="InterPro" id="IPR001080">
    <property type="entry name" value="3Fe4S_ferredoxin"/>
</dbReference>
<accession>A0A2M7R8P0</accession>
<keyword evidence="3 6" id="KW-0249">Electron transport</keyword>
<keyword evidence="4 6" id="KW-0408">Iron</keyword>
<dbReference type="SUPFAM" id="SSF54862">
    <property type="entry name" value="4Fe-4S ferredoxins"/>
    <property type="match status" value="1"/>
</dbReference>
<proteinExistence type="predicted"/>
<dbReference type="PANTHER" id="PTHR36923">
    <property type="entry name" value="FERREDOXIN"/>
    <property type="match status" value="1"/>
</dbReference>
<dbReference type="PRINTS" id="PR00352">
    <property type="entry name" value="3FE4SFRDOXIN"/>
</dbReference>
<evidence type="ECO:0000313" key="8">
    <source>
        <dbReference type="EMBL" id="PIY93123.1"/>
    </source>
</evidence>
<evidence type="ECO:0000256" key="4">
    <source>
        <dbReference type="ARBA" id="ARBA00023004"/>
    </source>
</evidence>
<evidence type="ECO:0000256" key="5">
    <source>
        <dbReference type="ARBA" id="ARBA00023014"/>
    </source>
</evidence>
<comment type="caution">
    <text evidence="8">The sequence shown here is derived from an EMBL/GenBank/DDBJ whole genome shotgun (WGS) entry which is preliminary data.</text>
</comment>
<dbReference type="Pfam" id="PF13370">
    <property type="entry name" value="Fer4_13"/>
    <property type="match status" value="1"/>
</dbReference>
<reference evidence="9" key="1">
    <citation type="submission" date="2017-09" db="EMBL/GenBank/DDBJ databases">
        <title>Depth-based differentiation of microbial function through sediment-hosted aquifers and enrichment of novel symbionts in the deep terrestrial subsurface.</title>
        <authorList>
            <person name="Probst A.J."/>
            <person name="Ladd B."/>
            <person name="Jarett J.K."/>
            <person name="Geller-Mcgrath D.E."/>
            <person name="Sieber C.M.K."/>
            <person name="Emerson J.B."/>
            <person name="Anantharaman K."/>
            <person name="Thomas B.C."/>
            <person name="Malmstrom R."/>
            <person name="Stieglmeier M."/>
            <person name="Klingl A."/>
            <person name="Woyke T."/>
            <person name="Ryan C.M."/>
            <person name="Banfield J.F."/>
        </authorList>
    </citation>
    <scope>NUCLEOTIDE SEQUENCE [LARGE SCALE GENOMIC DNA]</scope>
</reference>
<keyword evidence="2 6" id="KW-0479">Metal-binding</keyword>
<dbReference type="EMBL" id="PFMA01000082">
    <property type="protein sequence ID" value="PIY93123.1"/>
    <property type="molecule type" value="Genomic_DNA"/>
</dbReference>
<comment type="function">
    <text evidence="6">Ferredoxins are iron-sulfur proteins that transfer electrons in a wide variety of metabolic reactions.</text>
</comment>
<feature type="domain" description="4Fe-4S ferredoxin-type" evidence="7">
    <location>
        <begin position="31"/>
        <end position="59"/>
    </location>
</feature>
<gene>
    <name evidence="8" type="ORF">COY69_03300</name>
</gene>
<keyword evidence="1 6" id="KW-0813">Transport</keyword>
<dbReference type="Proteomes" id="UP000229449">
    <property type="component" value="Unassembled WGS sequence"/>
</dbReference>
<dbReference type="GO" id="GO:0051536">
    <property type="term" value="F:iron-sulfur cluster binding"/>
    <property type="evidence" value="ECO:0007669"/>
    <property type="project" value="UniProtKB-KW"/>
</dbReference>
<evidence type="ECO:0000256" key="3">
    <source>
        <dbReference type="ARBA" id="ARBA00022982"/>
    </source>
</evidence>
<dbReference type="InterPro" id="IPR051269">
    <property type="entry name" value="Fe-S_cluster_ET"/>
</dbReference>
<evidence type="ECO:0000256" key="1">
    <source>
        <dbReference type="ARBA" id="ARBA00022448"/>
    </source>
</evidence>
<dbReference type="PROSITE" id="PS51379">
    <property type="entry name" value="4FE4S_FER_2"/>
    <property type="match status" value="1"/>
</dbReference>
<sequence>MSDEKKPKMPINFDTLPEDISMKIRAGGKIRRIVVDREACIGAQSCVVVAPGVFQMDDENLAYVTDPNGEDEDTIMLGAQSCPVLAIHLYDEEGNQIFPEE</sequence>
<dbReference type="InterPro" id="IPR017896">
    <property type="entry name" value="4Fe4S_Fe-S-bd"/>
</dbReference>
<keyword evidence="5 6" id="KW-0411">Iron-sulfur</keyword>
<dbReference type="GO" id="GO:0009055">
    <property type="term" value="F:electron transfer activity"/>
    <property type="evidence" value="ECO:0007669"/>
    <property type="project" value="UniProtKB-UniRule"/>
</dbReference>
<evidence type="ECO:0000259" key="7">
    <source>
        <dbReference type="PROSITE" id="PS51379"/>
    </source>
</evidence>
<dbReference type="Gene3D" id="3.30.70.20">
    <property type="match status" value="1"/>
</dbReference>
<evidence type="ECO:0000313" key="9">
    <source>
        <dbReference type="Proteomes" id="UP000229449"/>
    </source>
</evidence>
<protein>
    <recommendedName>
        <fullName evidence="6">Ferredoxin</fullName>
    </recommendedName>
</protein>
<name>A0A2M7R8P0_9BACT</name>
<dbReference type="AlphaFoldDB" id="A0A2M7R8P0"/>
<evidence type="ECO:0000256" key="2">
    <source>
        <dbReference type="ARBA" id="ARBA00022723"/>
    </source>
</evidence>
<dbReference type="PANTHER" id="PTHR36923:SF3">
    <property type="entry name" value="FERREDOXIN"/>
    <property type="match status" value="1"/>
</dbReference>